<dbReference type="AlphaFoldDB" id="A0A2S9XT33"/>
<accession>A0A2S9XT33</accession>
<proteinExistence type="predicted"/>
<name>A0A2S9XT33_9BACT</name>
<organism evidence="1 2">
    <name type="scientific">Enhygromyxa salina</name>
    <dbReference type="NCBI Taxonomy" id="215803"/>
    <lineage>
        <taxon>Bacteria</taxon>
        <taxon>Pseudomonadati</taxon>
        <taxon>Myxococcota</taxon>
        <taxon>Polyangia</taxon>
        <taxon>Nannocystales</taxon>
        <taxon>Nannocystaceae</taxon>
        <taxon>Enhygromyxa</taxon>
    </lineage>
</organism>
<gene>
    <name evidence="1" type="ORF">ENSA7_68180</name>
</gene>
<evidence type="ECO:0000313" key="2">
    <source>
        <dbReference type="Proteomes" id="UP000238823"/>
    </source>
</evidence>
<dbReference type="EMBL" id="PVNL01000135">
    <property type="protein sequence ID" value="PRP96004.1"/>
    <property type="molecule type" value="Genomic_DNA"/>
</dbReference>
<dbReference type="Proteomes" id="UP000238823">
    <property type="component" value="Unassembled WGS sequence"/>
</dbReference>
<reference evidence="1 2" key="1">
    <citation type="submission" date="2018-03" db="EMBL/GenBank/DDBJ databases">
        <title>Draft Genome Sequences of the Obligatory Marine Myxobacteria Enhygromyxa salina SWB007.</title>
        <authorList>
            <person name="Poehlein A."/>
            <person name="Moghaddam J.A."/>
            <person name="Harms H."/>
            <person name="Alanjari M."/>
            <person name="Koenig G.M."/>
            <person name="Daniel R."/>
            <person name="Schaeberle T.F."/>
        </authorList>
    </citation>
    <scope>NUCLEOTIDE SEQUENCE [LARGE SCALE GENOMIC DNA]</scope>
    <source>
        <strain evidence="1 2">SWB007</strain>
    </source>
</reference>
<evidence type="ECO:0000313" key="1">
    <source>
        <dbReference type="EMBL" id="PRP96004.1"/>
    </source>
</evidence>
<sequence>MTGHNASVPELAVRLEDEALFVVPGSGALWVYDFGNKTKVLRDANEGNSGPVFQVAQATVGGMKLFLVLPTFAAATLTEQDRIFSMLAEHDPDRPVALVVEQSEGRVVIVAGVAELVAPAAAAAAVVRTCWEWDESPGFSIVVDQRDHFVTAKHDGETWQASVHKG</sequence>
<comment type="caution">
    <text evidence="1">The sequence shown here is derived from an EMBL/GenBank/DDBJ whole genome shotgun (WGS) entry which is preliminary data.</text>
</comment>
<protein>
    <submittedName>
        <fullName evidence="1">Uncharacterized protein</fullName>
    </submittedName>
</protein>